<dbReference type="RefSeq" id="WP_227755172.1">
    <property type="nucleotide sequence ID" value="NZ_JAJAGH010000006.1"/>
</dbReference>
<comment type="similarity">
    <text evidence="1 6">Belongs to the NusB family.</text>
</comment>
<dbReference type="PANTHER" id="PTHR11078:SF3">
    <property type="entry name" value="ANTITERMINATION NUSB DOMAIN-CONTAINING PROTEIN"/>
    <property type="match status" value="1"/>
</dbReference>
<dbReference type="NCBIfam" id="TIGR01951">
    <property type="entry name" value="nusB"/>
    <property type="match status" value="1"/>
</dbReference>
<proteinExistence type="inferred from homology"/>
<dbReference type="AlphaFoldDB" id="A0A9J6QPJ5"/>
<evidence type="ECO:0000256" key="4">
    <source>
        <dbReference type="ARBA" id="ARBA00023015"/>
    </source>
</evidence>
<dbReference type="Proteomes" id="UP001065549">
    <property type="component" value="Unassembled WGS sequence"/>
</dbReference>
<dbReference type="InterPro" id="IPR035926">
    <property type="entry name" value="NusB-like_sf"/>
</dbReference>
<comment type="caution">
    <text evidence="8">The sequence shown here is derived from an EMBL/GenBank/DDBJ whole genome shotgun (WGS) entry which is preliminary data.</text>
</comment>
<dbReference type="EMBL" id="JAOSHN010000002">
    <property type="protein sequence ID" value="MCU7377898.1"/>
    <property type="molecule type" value="Genomic_DNA"/>
</dbReference>
<keyword evidence="4 6" id="KW-0805">Transcription regulation</keyword>
<evidence type="ECO:0000256" key="1">
    <source>
        <dbReference type="ARBA" id="ARBA00005952"/>
    </source>
</evidence>
<organism evidence="8 9">
    <name type="scientific">Hominibacterium faecale</name>
    <dbReference type="NCBI Taxonomy" id="2839743"/>
    <lineage>
        <taxon>Bacteria</taxon>
        <taxon>Bacillati</taxon>
        <taxon>Bacillota</taxon>
        <taxon>Clostridia</taxon>
        <taxon>Peptostreptococcales</taxon>
        <taxon>Anaerovoracaceae</taxon>
        <taxon>Hominibacterium</taxon>
    </lineage>
</organism>
<dbReference type="HAMAP" id="MF_00073">
    <property type="entry name" value="NusB"/>
    <property type="match status" value="1"/>
</dbReference>
<evidence type="ECO:0000313" key="9">
    <source>
        <dbReference type="Proteomes" id="UP001065549"/>
    </source>
</evidence>
<dbReference type="Pfam" id="PF01029">
    <property type="entry name" value="NusB"/>
    <property type="match status" value="1"/>
</dbReference>
<dbReference type="GO" id="GO:0006353">
    <property type="term" value="P:DNA-templated transcription termination"/>
    <property type="evidence" value="ECO:0007669"/>
    <property type="project" value="UniProtKB-UniRule"/>
</dbReference>
<gene>
    <name evidence="6 8" type="primary">nusB</name>
    <name evidence="8" type="ORF">OBO34_05975</name>
</gene>
<dbReference type="GO" id="GO:0005829">
    <property type="term" value="C:cytosol"/>
    <property type="evidence" value="ECO:0007669"/>
    <property type="project" value="TreeGrafter"/>
</dbReference>
<evidence type="ECO:0000259" key="7">
    <source>
        <dbReference type="Pfam" id="PF01029"/>
    </source>
</evidence>
<keyword evidence="9" id="KW-1185">Reference proteome</keyword>
<keyword evidence="5 6" id="KW-0804">Transcription</keyword>
<evidence type="ECO:0000256" key="3">
    <source>
        <dbReference type="ARBA" id="ARBA00022884"/>
    </source>
</evidence>
<comment type="function">
    <text evidence="6">Involved in transcription antitermination. Required for transcription of ribosomal RNA (rRNA) genes. Binds specifically to the boxA antiterminator sequence of the ribosomal RNA (rrn) operons.</text>
</comment>
<evidence type="ECO:0000256" key="6">
    <source>
        <dbReference type="HAMAP-Rule" id="MF_00073"/>
    </source>
</evidence>
<feature type="domain" description="NusB/RsmB/TIM44" evidence="7">
    <location>
        <begin position="5"/>
        <end position="130"/>
    </location>
</feature>
<sequence>MTRTEARERLMQLLFQMEIQNDYSDEIKNNYIDDHFKNDHQLSYAIKLCNAVIQHLPEIDAKLNESSSKWNIQRMAKVDLAITRLAMGEVLYMDDIPDAVAINEAVDMAKKYSAEDSRKFINGVLGQIVKQKHA</sequence>
<evidence type="ECO:0000313" key="8">
    <source>
        <dbReference type="EMBL" id="MCU7377898.1"/>
    </source>
</evidence>
<evidence type="ECO:0000256" key="5">
    <source>
        <dbReference type="ARBA" id="ARBA00023163"/>
    </source>
</evidence>
<dbReference type="Gene3D" id="1.10.940.10">
    <property type="entry name" value="NusB-like"/>
    <property type="match status" value="1"/>
</dbReference>
<dbReference type="GO" id="GO:0003723">
    <property type="term" value="F:RNA binding"/>
    <property type="evidence" value="ECO:0007669"/>
    <property type="project" value="UniProtKB-UniRule"/>
</dbReference>
<accession>A0A9J6QPJ5</accession>
<protein>
    <recommendedName>
        <fullName evidence="6">Transcription antitermination protein NusB</fullName>
    </recommendedName>
    <alternativeName>
        <fullName evidence="6">Antitermination factor NusB</fullName>
    </alternativeName>
</protein>
<reference evidence="8" key="1">
    <citation type="submission" date="2022-09" db="EMBL/GenBank/DDBJ databases">
        <title>Culturomic study of gut microbiota in children with autism spectrum disorder.</title>
        <authorList>
            <person name="Efimov B.A."/>
            <person name="Chaplin A.V."/>
            <person name="Sokolova S.R."/>
            <person name="Pikina A.P."/>
            <person name="Korzhanova M."/>
            <person name="Belova V."/>
            <person name="Korostin D."/>
        </authorList>
    </citation>
    <scope>NUCLEOTIDE SEQUENCE</scope>
    <source>
        <strain evidence="8">ASD5510</strain>
    </source>
</reference>
<name>A0A9J6QPJ5_9FIRM</name>
<evidence type="ECO:0000256" key="2">
    <source>
        <dbReference type="ARBA" id="ARBA00022814"/>
    </source>
</evidence>
<dbReference type="PANTHER" id="PTHR11078">
    <property type="entry name" value="N UTILIZATION SUBSTANCE PROTEIN B-RELATED"/>
    <property type="match status" value="1"/>
</dbReference>
<dbReference type="InterPro" id="IPR006027">
    <property type="entry name" value="NusB_RsmB_TIM44"/>
</dbReference>
<keyword evidence="3 6" id="KW-0694">RNA-binding</keyword>
<dbReference type="SUPFAM" id="SSF48013">
    <property type="entry name" value="NusB-like"/>
    <property type="match status" value="1"/>
</dbReference>
<keyword evidence="2 6" id="KW-0889">Transcription antitermination</keyword>
<dbReference type="GO" id="GO:0031564">
    <property type="term" value="P:transcription antitermination"/>
    <property type="evidence" value="ECO:0007669"/>
    <property type="project" value="UniProtKB-KW"/>
</dbReference>
<dbReference type="InterPro" id="IPR011605">
    <property type="entry name" value="NusB_fam"/>
</dbReference>